<accession>A0A7X1SFU7</accession>
<proteinExistence type="predicted"/>
<dbReference type="Gene3D" id="3.30.1330.70">
    <property type="entry name" value="Holliday junction resolvase RusA"/>
    <property type="match status" value="1"/>
</dbReference>
<evidence type="ECO:0000313" key="1">
    <source>
        <dbReference type="EMBL" id="MQR48450.1"/>
    </source>
</evidence>
<dbReference type="Pfam" id="PF05866">
    <property type="entry name" value="RusA"/>
    <property type="match status" value="1"/>
</dbReference>
<dbReference type="GO" id="GO:0006281">
    <property type="term" value="P:DNA repair"/>
    <property type="evidence" value="ECO:0007669"/>
    <property type="project" value="InterPro"/>
</dbReference>
<comment type="caution">
    <text evidence="1">The sequence shown here is derived from an EMBL/GenBank/DDBJ whole genome shotgun (WGS) entry which is preliminary data.</text>
</comment>
<dbReference type="GO" id="GO:0006310">
    <property type="term" value="P:DNA recombination"/>
    <property type="evidence" value="ECO:0007669"/>
    <property type="project" value="InterPro"/>
</dbReference>
<dbReference type="GO" id="GO:0000287">
    <property type="term" value="F:magnesium ion binding"/>
    <property type="evidence" value="ECO:0007669"/>
    <property type="project" value="InterPro"/>
</dbReference>
<protein>
    <submittedName>
        <fullName evidence="1">RusA family crossover junction endodeoxyribonuclease</fullName>
    </submittedName>
</protein>
<reference evidence="1 2" key="1">
    <citation type="submission" date="2019-10" db="EMBL/GenBank/DDBJ databases">
        <title>Genetic environment of the oxa23 gene and comparative analysis of carbapenem resistant Acinetobacter baumannii isolates belonging to global clone 1, lineage 2 recovered in a burns hospital outbreak in 2012-2013.</title>
        <authorList>
            <person name="Douraghi M."/>
            <person name="Aris P."/>
            <person name="Kenyon J."/>
            <person name="Hamidian M."/>
        </authorList>
    </citation>
    <scope>NUCLEOTIDE SEQUENCE [LARGE SCALE GENOMIC DNA]</scope>
    <source>
        <strain evidence="1 2">ABS103</strain>
    </source>
</reference>
<evidence type="ECO:0000313" key="2">
    <source>
        <dbReference type="Proteomes" id="UP000461234"/>
    </source>
</evidence>
<gene>
    <name evidence="1" type="ORF">F2P40_03755</name>
</gene>
<dbReference type="RefSeq" id="WP_000594972.1">
    <property type="nucleotide sequence ID" value="NZ_CP012952.1"/>
</dbReference>
<name>A0A7X1SFU7_ACIBA</name>
<sequence length="164" mass="18573">MIKPKWGSYRFSVDKNKTGKKRTNRDPSPQIPAFLIKGQSYECDVNTLLSCSVNIIPPSMNNYWLDSGKTSKRLSKRANHFVEVMKRFIQPLQYKGDVQVIIDYHMPDKKVRDIDNILKPCLDALTKCGLIDDDSQVKSLSVNARPIVAGGQIDIQVRKHNIGA</sequence>
<dbReference type="InterPro" id="IPR008822">
    <property type="entry name" value="Endonuclease_RusA-like"/>
</dbReference>
<dbReference type="AlphaFoldDB" id="A0A7X1SFU7"/>
<dbReference type="EMBL" id="WIOC01000003">
    <property type="protein sequence ID" value="MQR48450.1"/>
    <property type="molecule type" value="Genomic_DNA"/>
</dbReference>
<dbReference type="Proteomes" id="UP000461234">
    <property type="component" value="Unassembled WGS sequence"/>
</dbReference>
<dbReference type="InterPro" id="IPR036614">
    <property type="entry name" value="RusA-like_sf"/>
</dbReference>
<dbReference type="SUPFAM" id="SSF103084">
    <property type="entry name" value="Holliday junction resolvase RusA"/>
    <property type="match status" value="1"/>
</dbReference>
<organism evidence="1 2">
    <name type="scientific">Acinetobacter baumannii</name>
    <dbReference type="NCBI Taxonomy" id="470"/>
    <lineage>
        <taxon>Bacteria</taxon>
        <taxon>Pseudomonadati</taxon>
        <taxon>Pseudomonadota</taxon>
        <taxon>Gammaproteobacteria</taxon>
        <taxon>Moraxellales</taxon>
        <taxon>Moraxellaceae</taxon>
        <taxon>Acinetobacter</taxon>
        <taxon>Acinetobacter calcoaceticus/baumannii complex</taxon>
    </lineage>
</organism>